<gene>
    <name evidence="3" type="ORF">GCM10009409_23710</name>
</gene>
<keyword evidence="4" id="KW-1185">Reference proteome</keyword>
<comment type="caution">
    <text evidence="3">The sequence shown here is derived from an EMBL/GenBank/DDBJ whole genome shotgun (WGS) entry which is preliminary data.</text>
</comment>
<evidence type="ECO:0000256" key="1">
    <source>
        <dbReference type="SAM" id="SignalP"/>
    </source>
</evidence>
<dbReference type="RefSeq" id="WP_188920610.1">
    <property type="nucleotide sequence ID" value="NZ_BMQV01000023.1"/>
</dbReference>
<feature type="domain" description="SGNH hydrolase-type esterase" evidence="2">
    <location>
        <begin position="70"/>
        <end position="133"/>
    </location>
</feature>
<keyword evidence="1" id="KW-0732">Signal</keyword>
<dbReference type="Pfam" id="PF13472">
    <property type="entry name" value="Lipase_GDSL_2"/>
    <property type="match status" value="1"/>
</dbReference>
<dbReference type="InterPro" id="IPR036514">
    <property type="entry name" value="SGNH_hydro_sf"/>
</dbReference>
<dbReference type="InterPro" id="IPR013830">
    <property type="entry name" value="SGNH_hydro"/>
</dbReference>
<feature type="signal peptide" evidence="1">
    <location>
        <begin position="1"/>
        <end position="34"/>
    </location>
</feature>
<evidence type="ECO:0000313" key="4">
    <source>
        <dbReference type="Proteomes" id="UP000654367"/>
    </source>
</evidence>
<name>A0ABQ2Q8R3_9GAMM</name>
<proteinExistence type="predicted"/>
<feature type="chain" id="PRO_5046967516" description="SGNH hydrolase-type esterase domain-containing protein" evidence="1">
    <location>
        <begin position="35"/>
        <end position="152"/>
    </location>
</feature>
<dbReference type="EMBL" id="BMQV01000023">
    <property type="protein sequence ID" value="GGP56829.1"/>
    <property type="molecule type" value="Genomic_DNA"/>
</dbReference>
<dbReference type="Proteomes" id="UP000654367">
    <property type="component" value="Unassembled WGS sequence"/>
</dbReference>
<reference evidence="4" key="1">
    <citation type="journal article" date="2019" name="Int. J. Syst. Evol. Microbiol.">
        <title>The Global Catalogue of Microorganisms (GCM) 10K type strain sequencing project: providing services to taxonomists for standard genome sequencing and annotation.</title>
        <authorList>
            <consortium name="The Broad Institute Genomics Platform"/>
            <consortium name="The Broad Institute Genome Sequencing Center for Infectious Disease"/>
            <person name="Wu L."/>
            <person name="Ma J."/>
        </authorList>
    </citation>
    <scope>NUCLEOTIDE SEQUENCE [LARGE SCALE GENOMIC DNA]</scope>
    <source>
        <strain evidence="4">JCM 32304</strain>
    </source>
</reference>
<evidence type="ECO:0000313" key="3">
    <source>
        <dbReference type="EMBL" id="GGP56829.1"/>
    </source>
</evidence>
<organism evidence="3 4">
    <name type="scientific">Shewanella saliphila</name>
    <dbReference type="NCBI Taxonomy" id="2282698"/>
    <lineage>
        <taxon>Bacteria</taxon>
        <taxon>Pseudomonadati</taxon>
        <taxon>Pseudomonadota</taxon>
        <taxon>Gammaproteobacteria</taxon>
        <taxon>Alteromonadales</taxon>
        <taxon>Shewanellaceae</taxon>
        <taxon>Shewanella</taxon>
    </lineage>
</organism>
<protein>
    <recommendedName>
        <fullName evidence="2">SGNH hydrolase-type esterase domain-containing protein</fullName>
    </recommendedName>
</protein>
<sequence length="152" mass="17573">MAYQLKKTRHCVWQKMINVSLLLMLTIMCSPSFSEPLQQIPFQSEWLKNHYNDRMTMFNLQPLEAGDIVFIGDSITEQGMSWGRRFGDLAVRNRGIKGDMTYGVLARLEEMKANPPKSVFIMIGINDIFNLYYQQKIKSLSSVSLNIEKITE</sequence>
<accession>A0ABQ2Q8R3</accession>
<dbReference type="Gene3D" id="3.40.50.1110">
    <property type="entry name" value="SGNH hydrolase"/>
    <property type="match status" value="1"/>
</dbReference>
<evidence type="ECO:0000259" key="2">
    <source>
        <dbReference type="Pfam" id="PF13472"/>
    </source>
</evidence>
<dbReference type="SUPFAM" id="SSF52266">
    <property type="entry name" value="SGNH hydrolase"/>
    <property type="match status" value="1"/>
</dbReference>